<proteinExistence type="predicted"/>
<dbReference type="InterPro" id="IPR023214">
    <property type="entry name" value="HAD_sf"/>
</dbReference>
<dbReference type="EMBL" id="MK500380">
    <property type="protein sequence ID" value="QBK88242.1"/>
    <property type="molecule type" value="Genomic_DNA"/>
</dbReference>
<organism evidence="1">
    <name type="scientific">Marseillevirus LCMAC202</name>
    <dbReference type="NCBI Taxonomy" id="2506606"/>
    <lineage>
        <taxon>Viruses</taxon>
        <taxon>Varidnaviria</taxon>
        <taxon>Bamfordvirae</taxon>
        <taxon>Nucleocytoviricota</taxon>
        <taxon>Megaviricetes</taxon>
        <taxon>Pimascovirales</taxon>
        <taxon>Pimascovirales incertae sedis</taxon>
        <taxon>Marseilleviridae</taxon>
    </lineage>
</organism>
<protein>
    <submittedName>
        <fullName evidence="1">Uncharacterized protein</fullName>
    </submittedName>
</protein>
<gene>
    <name evidence="1" type="ORF">LCMAC202_06040</name>
</gene>
<dbReference type="SUPFAM" id="SSF56784">
    <property type="entry name" value="HAD-like"/>
    <property type="match status" value="1"/>
</dbReference>
<accession>A0A481YYB7</accession>
<dbReference type="Gene3D" id="3.40.50.1000">
    <property type="entry name" value="HAD superfamily/HAD-like"/>
    <property type="match status" value="1"/>
</dbReference>
<sequence length="1073" mass="122973">MTKQQYNDRIAGEANIHELGYAAYKLKRDTYFVAMPDEFFINRGAIGVANTITLLMFSYGNRFDELFTNREYGDPILSSSGLSLGANMRYTASSDIKREINSNTVIATALSNELMAVAVRILINNPQAVEDYSRETYYPTLLQVAQTVQGIRDRQRDAIVDWFVREIGPYIITIASMPNPSLNHMGTLGLIYRAMQEYHHSVSWEPASADQIKHEFKLFLNYVYEYDAVPNLAINAILQNIYGRPNIPGIRMSTFESDRPVHTQIREQLAGRTYKLPDEGNREIKVDGVLGGLLYNPRWSSKMIESGGMLVPDTTVTHPSAGYFNSELIAFYAPDILERDNQNIHDDRYKLNALGILTEMRKYKTTNILNLDSNNKFINFHQGHLYEHSTWTALNSRRLDTELREQARSILQQENINSDVLNIDDIVILATGLLHDIGKGGFCLYTTPPKAGEPADPNKKQIGIAYLDYNPHTIPKPYWCNVIKDDINELGFTYYDQPIHPEEGYRVLKGLIPFTMYSFTPDNVIQDDYNLVSRDWDHYQKAAGFTAWYQMKYVRIGTAAHWNFGPIASQYNTNPSDAIVLRYLRKIERYYNAEFGKFDMQVFIQALYVTMIVSVADIYASLYNKQLLPDNPEKIYNNFPNYHIYTRMLNYVANKITDMVARNQWQEFVAKNPNLFNVQVNVMTAPGTITVMQINNLVQVILTETDATNKAVWLDRALSASQQQDFNPVYSLIWAVLNRDGKVLDQIMVQTAEAYSGHRDALGNPPLPKIYAENAKKAFKGFFKAAVRMLKSGFNSNPYNTYMVLENLLYSYTNVPALYKGHRRFAPKALIFDLDKTLLFQGPNVTQKEYTFFTDIPKILATCKYLRQRFGVKLAIATRHYIPKQLLEEIAKPDSLLYYKNFDVIVSQYTGNVQTLHDYCKHTWTKWGGDEQQCLNYLEPCNIKDSIKETFIPVYNRQDQPIDDGFGSNCPKNTFGFVLYKSRNDKYIYTIGQYSTTEQQENIGKGPHMDIIKHILGLAPEQMMLFDDSIKYISGEQLGGNKVYTAGVDGKYGLTMGLFKTAISMYIYEQFVT</sequence>
<name>A0A481YYB7_9VIRU</name>
<evidence type="ECO:0000313" key="1">
    <source>
        <dbReference type="EMBL" id="QBK88242.1"/>
    </source>
</evidence>
<reference evidence="1" key="1">
    <citation type="journal article" date="2019" name="MBio">
        <title>Virus Genomes from Deep Sea Sediments Expand the Ocean Megavirome and Support Independent Origins of Viral Gigantism.</title>
        <authorList>
            <person name="Backstrom D."/>
            <person name="Yutin N."/>
            <person name="Jorgensen S.L."/>
            <person name="Dharamshi J."/>
            <person name="Homa F."/>
            <person name="Zaremba-Niedwiedzka K."/>
            <person name="Spang A."/>
            <person name="Wolf Y.I."/>
            <person name="Koonin E.V."/>
            <person name="Ettema T.J."/>
        </authorList>
    </citation>
    <scope>NUCLEOTIDE SEQUENCE</scope>
</reference>
<dbReference type="InterPro" id="IPR036412">
    <property type="entry name" value="HAD-like_sf"/>
</dbReference>